<feature type="transmembrane region" description="Helical" evidence="3">
    <location>
        <begin position="21"/>
        <end position="43"/>
    </location>
</feature>
<name>A0A433Y3Q6_9BACL</name>
<comment type="caution">
    <text evidence="5">The sequence shown here is derived from an EMBL/GenBank/DDBJ whole genome shotgun (WGS) entry which is preliminary data.</text>
</comment>
<sequence>MVVHELFQIGKEYNMRKIHPIIISVVSVLLLCILLLIVAQLYVGQNTVPKGTTVAGMKVGGLKKDTALQKLANEFKVMETHPIVFVIENIEVNLTWGESGVSYHAGDFRASLSELSEGSLWNRVLARKNFPKVWKLHASYDAKPLKAVFNSEWEEAQFGALVNAVRTIDKDDRISYLPGRTAQRIHWESFPSTILSALPTSIPDGDNKSQDPTVITIPLHVVQPTVTIETLQDEGIRRRIAEFSTGLQSSGEGRLYNVDAVAQTIDGMTLPPGGIFDYATVIESAEQTYGFREAPVIFGGKLVPGVGGGICQVSSTLYNAALRAGLTIVERRNHSLPVSYVPKGQDATFAKGYINFRFKNTSEHHILIRAQTQNHVLTVKLFGDIPQNVTYEIQSRTSKVLPMKNKYVVNKTLPVGGWEVLVQGKEGFVVETYRIKKIDGQVVETRKLSKDTYPSQPTVIAMHDEGSYRENPSAETNPKSIVEDGVEGPTFR</sequence>
<accession>A0A433Y3Q6</accession>
<proteinExistence type="predicted"/>
<evidence type="ECO:0000256" key="1">
    <source>
        <dbReference type="ARBA" id="ARBA00022729"/>
    </source>
</evidence>
<keyword evidence="1" id="KW-0732">Signal</keyword>
<dbReference type="AlphaFoldDB" id="A0A433Y3Q6"/>
<dbReference type="PANTHER" id="PTHR35788">
    <property type="entry name" value="EXPORTED PROTEIN-RELATED"/>
    <property type="match status" value="1"/>
</dbReference>
<evidence type="ECO:0000313" key="6">
    <source>
        <dbReference type="Proteomes" id="UP000279446"/>
    </source>
</evidence>
<keyword evidence="6" id="KW-1185">Reference proteome</keyword>
<dbReference type="PANTHER" id="PTHR35788:SF1">
    <property type="entry name" value="EXPORTED PROTEIN"/>
    <property type="match status" value="1"/>
</dbReference>
<feature type="domain" description="G5" evidence="4">
    <location>
        <begin position="386"/>
        <end position="466"/>
    </location>
</feature>
<dbReference type="InterPro" id="IPR052913">
    <property type="entry name" value="Glycopeptide_resist_protein"/>
</dbReference>
<dbReference type="PROSITE" id="PS51109">
    <property type="entry name" value="G5"/>
    <property type="match status" value="1"/>
</dbReference>
<dbReference type="Pfam" id="PF07501">
    <property type="entry name" value="G5"/>
    <property type="match status" value="1"/>
</dbReference>
<gene>
    <name evidence="5" type="ORF">EJP82_21715</name>
</gene>
<evidence type="ECO:0000256" key="3">
    <source>
        <dbReference type="SAM" id="Phobius"/>
    </source>
</evidence>
<protein>
    <submittedName>
        <fullName evidence="5">Vancomycin resistance protein</fullName>
    </submittedName>
</protein>
<evidence type="ECO:0000313" key="5">
    <source>
        <dbReference type="EMBL" id="RUT42852.1"/>
    </source>
</evidence>
<dbReference type="Pfam" id="PF04294">
    <property type="entry name" value="VanW"/>
    <property type="match status" value="1"/>
</dbReference>
<dbReference type="Proteomes" id="UP000279446">
    <property type="component" value="Unassembled WGS sequence"/>
</dbReference>
<dbReference type="InterPro" id="IPR011098">
    <property type="entry name" value="G5_dom"/>
</dbReference>
<dbReference type="SMART" id="SM01208">
    <property type="entry name" value="G5"/>
    <property type="match status" value="1"/>
</dbReference>
<keyword evidence="3" id="KW-0472">Membrane</keyword>
<reference evidence="5 6" key="1">
    <citation type="submission" date="2018-12" db="EMBL/GenBank/DDBJ databases">
        <authorList>
            <person name="Sun L."/>
            <person name="Chen Z."/>
        </authorList>
    </citation>
    <scope>NUCLEOTIDE SEQUENCE [LARGE SCALE GENOMIC DNA]</scope>
    <source>
        <strain evidence="5 6">DSM 15890</strain>
    </source>
</reference>
<dbReference type="Gene3D" id="2.20.230.10">
    <property type="entry name" value="Resuscitation-promoting factor rpfb"/>
    <property type="match status" value="1"/>
</dbReference>
<organism evidence="5 6">
    <name type="scientific">Paenibacillus anaericanus</name>
    <dbReference type="NCBI Taxonomy" id="170367"/>
    <lineage>
        <taxon>Bacteria</taxon>
        <taxon>Bacillati</taxon>
        <taxon>Bacillota</taxon>
        <taxon>Bacilli</taxon>
        <taxon>Bacillales</taxon>
        <taxon>Paenibacillaceae</taxon>
        <taxon>Paenibacillus</taxon>
    </lineage>
</organism>
<keyword evidence="3" id="KW-1133">Transmembrane helix</keyword>
<feature type="region of interest" description="Disordered" evidence="2">
    <location>
        <begin position="463"/>
        <end position="492"/>
    </location>
</feature>
<evidence type="ECO:0000256" key="2">
    <source>
        <dbReference type="SAM" id="MobiDB-lite"/>
    </source>
</evidence>
<dbReference type="EMBL" id="RZNY01000024">
    <property type="protein sequence ID" value="RUT42852.1"/>
    <property type="molecule type" value="Genomic_DNA"/>
</dbReference>
<keyword evidence="3" id="KW-0812">Transmembrane</keyword>
<dbReference type="InterPro" id="IPR007391">
    <property type="entry name" value="Vancomycin_resist_VanW"/>
</dbReference>
<evidence type="ECO:0000259" key="4">
    <source>
        <dbReference type="PROSITE" id="PS51109"/>
    </source>
</evidence>